<organism evidence="7 8">
    <name type="scientific">Phytophthora palmivora</name>
    <dbReference type="NCBI Taxonomy" id="4796"/>
    <lineage>
        <taxon>Eukaryota</taxon>
        <taxon>Sar</taxon>
        <taxon>Stramenopiles</taxon>
        <taxon>Oomycota</taxon>
        <taxon>Peronosporomycetes</taxon>
        <taxon>Peronosporales</taxon>
        <taxon>Peronosporaceae</taxon>
        <taxon>Phytophthora</taxon>
    </lineage>
</organism>
<evidence type="ECO:0000256" key="2">
    <source>
        <dbReference type="ARBA" id="ARBA00005982"/>
    </source>
</evidence>
<keyword evidence="8" id="KW-1185">Reference proteome</keyword>
<dbReference type="EMBL" id="NCKW01004947">
    <property type="protein sequence ID" value="POM74027.1"/>
    <property type="molecule type" value="Genomic_DNA"/>
</dbReference>
<dbReference type="GO" id="GO:0022857">
    <property type="term" value="F:transmembrane transporter activity"/>
    <property type="evidence" value="ECO:0007669"/>
    <property type="project" value="InterPro"/>
</dbReference>
<accession>A0A2P4Y885</accession>
<gene>
    <name evidence="7" type="ORF">PHPALM_9071</name>
</gene>
<dbReference type="AlphaFoldDB" id="A0A2P4Y885"/>
<dbReference type="InterPro" id="IPR000109">
    <property type="entry name" value="POT_fam"/>
</dbReference>
<comment type="similarity">
    <text evidence="2">Belongs to the major facilitator superfamily. Proton-dependent oligopeptide transporter (POT/PTR) (TC 2.A.17) family.</text>
</comment>
<dbReference type="SUPFAM" id="SSF103473">
    <property type="entry name" value="MFS general substrate transporter"/>
    <property type="match status" value="1"/>
</dbReference>
<reference evidence="7 8" key="1">
    <citation type="journal article" date="2017" name="Genome Biol. Evol.">
        <title>Phytophthora megakarya and P. palmivora, closely related causal agents of cacao black pod rot, underwent increases in genome sizes and gene numbers by different mechanisms.</title>
        <authorList>
            <person name="Ali S.S."/>
            <person name="Shao J."/>
            <person name="Lary D.J."/>
            <person name="Kronmiller B."/>
            <person name="Shen D."/>
            <person name="Strem M.D."/>
            <person name="Amoako-Attah I."/>
            <person name="Akrofi A.Y."/>
            <person name="Begoude B.A."/>
            <person name="Ten Hoopen G.M."/>
            <person name="Coulibaly K."/>
            <person name="Kebe B.I."/>
            <person name="Melnick R.L."/>
            <person name="Guiltinan M.J."/>
            <person name="Tyler B.M."/>
            <person name="Meinhardt L.W."/>
            <person name="Bailey B.A."/>
        </authorList>
    </citation>
    <scope>NUCLEOTIDE SEQUENCE [LARGE SCALE GENOMIC DNA]</scope>
    <source>
        <strain evidence="8">sbr112.9</strain>
    </source>
</reference>
<feature type="non-terminal residue" evidence="7">
    <location>
        <position position="268"/>
    </location>
</feature>
<dbReference type="Pfam" id="PF00854">
    <property type="entry name" value="PTR2"/>
    <property type="match status" value="1"/>
</dbReference>
<feature type="transmembrane region" description="Helical" evidence="6">
    <location>
        <begin position="188"/>
        <end position="208"/>
    </location>
</feature>
<comment type="caution">
    <text evidence="7">The sequence shown here is derived from an EMBL/GenBank/DDBJ whole genome shotgun (WGS) entry which is preliminary data.</text>
</comment>
<evidence type="ECO:0000256" key="6">
    <source>
        <dbReference type="SAM" id="Phobius"/>
    </source>
</evidence>
<protein>
    <submittedName>
        <fullName evidence="7">Proton-dependent Oligopeptide Transporter (POT) Family</fullName>
    </submittedName>
</protein>
<feature type="transmembrane region" description="Helical" evidence="6">
    <location>
        <begin position="103"/>
        <end position="124"/>
    </location>
</feature>
<feature type="transmembrane region" description="Helical" evidence="6">
    <location>
        <begin position="23"/>
        <end position="45"/>
    </location>
</feature>
<keyword evidence="5 6" id="KW-0472">Membrane</keyword>
<dbReference type="PANTHER" id="PTHR11654">
    <property type="entry name" value="OLIGOPEPTIDE TRANSPORTER-RELATED"/>
    <property type="match status" value="1"/>
</dbReference>
<feature type="transmembrane region" description="Helical" evidence="6">
    <location>
        <begin position="57"/>
        <end position="83"/>
    </location>
</feature>
<name>A0A2P4Y885_9STRA</name>
<proteinExistence type="inferred from homology"/>
<keyword evidence="3 6" id="KW-0812">Transmembrane</keyword>
<evidence type="ECO:0000313" key="8">
    <source>
        <dbReference type="Proteomes" id="UP000237271"/>
    </source>
</evidence>
<dbReference type="Proteomes" id="UP000237271">
    <property type="component" value="Unassembled WGS sequence"/>
</dbReference>
<feature type="transmembrane region" description="Helical" evidence="6">
    <location>
        <begin position="136"/>
        <end position="159"/>
    </location>
</feature>
<sequence>MELAERLSYYGINQGLKNFMQKIGWSLVSASALKSTWTSISLAAYPTIMTNSAVVNPIFIIGLFVGIGIGTGAIKSNVITLGADQFDPHDPSEVHQKETYFSYFYFCINLGSGVSYGYLSVLCVDGSAQIPAEYGYFATYMICAVVMLFAIIMLCVGYPRYVFQPPNDRSISMLCRVGWANAHQTRKGLILVASSFSFLGALIVNVVAAFTASSGNVGNVLSYIAAVLVLAGIVGWVYVGQDQSFLDASKVSQGGSFDDDRVEGYKKL</sequence>
<dbReference type="Gene3D" id="1.20.1250.20">
    <property type="entry name" value="MFS general substrate transporter like domains"/>
    <property type="match status" value="1"/>
</dbReference>
<evidence type="ECO:0000256" key="1">
    <source>
        <dbReference type="ARBA" id="ARBA00004141"/>
    </source>
</evidence>
<evidence type="ECO:0000256" key="4">
    <source>
        <dbReference type="ARBA" id="ARBA00022989"/>
    </source>
</evidence>
<comment type="subcellular location">
    <subcellularLocation>
        <location evidence="1">Membrane</location>
        <topology evidence="1">Multi-pass membrane protein</topology>
    </subcellularLocation>
</comment>
<keyword evidence="4 6" id="KW-1133">Transmembrane helix</keyword>
<dbReference type="InterPro" id="IPR036259">
    <property type="entry name" value="MFS_trans_sf"/>
</dbReference>
<dbReference type="OrthoDB" id="8904098at2759"/>
<evidence type="ECO:0000313" key="7">
    <source>
        <dbReference type="EMBL" id="POM74027.1"/>
    </source>
</evidence>
<dbReference type="GO" id="GO:0016020">
    <property type="term" value="C:membrane"/>
    <property type="evidence" value="ECO:0007669"/>
    <property type="project" value="UniProtKB-SubCell"/>
</dbReference>
<feature type="transmembrane region" description="Helical" evidence="6">
    <location>
        <begin position="220"/>
        <end position="239"/>
    </location>
</feature>
<evidence type="ECO:0000256" key="5">
    <source>
        <dbReference type="ARBA" id="ARBA00023136"/>
    </source>
</evidence>
<evidence type="ECO:0000256" key="3">
    <source>
        <dbReference type="ARBA" id="ARBA00022692"/>
    </source>
</evidence>